<feature type="transmembrane region" description="Helical" evidence="1">
    <location>
        <begin position="84"/>
        <end position="106"/>
    </location>
</feature>
<evidence type="ECO:0000259" key="3">
    <source>
        <dbReference type="Pfam" id="PF16344"/>
    </source>
</evidence>
<dbReference type="InterPro" id="IPR006860">
    <property type="entry name" value="FecR"/>
</dbReference>
<dbReference type="Pfam" id="PF16344">
    <property type="entry name" value="FecR_C"/>
    <property type="match status" value="1"/>
</dbReference>
<reference key="1">
    <citation type="submission" date="2010-11" db="EMBL/GenBank/DDBJ databases">
        <title>The complete genome of Bacteroides helcogenes P 36-108.</title>
        <authorList>
            <consortium name="US DOE Joint Genome Institute (JGI-PGF)"/>
            <person name="Lucas S."/>
            <person name="Copeland A."/>
            <person name="Lapidus A."/>
            <person name="Bruce D."/>
            <person name="Goodwin L."/>
            <person name="Pitluck S."/>
            <person name="Kyrpides N."/>
            <person name="Mavromatis K."/>
            <person name="Ivanova N."/>
            <person name="Zeytun A."/>
            <person name="Brettin T."/>
            <person name="Detter J.C."/>
            <person name="Tapia R."/>
            <person name="Han C."/>
            <person name="Land M."/>
            <person name="Hauser L."/>
            <person name="Markowitz V."/>
            <person name="Cheng J.-F."/>
            <person name="Hugenholtz P."/>
            <person name="Woyke T."/>
            <person name="Wu D."/>
            <person name="Gronow S."/>
            <person name="Wellnitz S."/>
            <person name="Brambilla E."/>
            <person name="Klenk H.-P."/>
            <person name="Eisen J.A."/>
        </authorList>
    </citation>
    <scope>NUCLEOTIDE SEQUENCE</scope>
    <source>
        <strain>P 36-108</strain>
    </source>
</reference>
<evidence type="ECO:0000259" key="2">
    <source>
        <dbReference type="Pfam" id="PF04773"/>
    </source>
</evidence>
<protein>
    <submittedName>
        <fullName evidence="4">Anti-FecI sigma factor, FecR</fullName>
    </submittedName>
</protein>
<dbReference type="PANTHER" id="PTHR30273">
    <property type="entry name" value="PERIPLASMIC SIGNAL SENSOR AND SIGMA FACTOR ACTIVATOR FECR-RELATED"/>
    <property type="match status" value="1"/>
</dbReference>
<dbReference type="Gene3D" id="2.60.120.1440">
    <property type="match status" value="1"/>
</dbReference>
<dbReference type="RefSeq" id="WP_013546425.1">
    <property type="nucleotide sequence ID" value="NC_014933.1"/>
</dbReference>
<dbReference type="PATRIC" id="fig|693979.3.peg.843"/>
<organism evidence="4 5">
    <name type="scientific">Bacteroides helcogenes (strain ATCC 35417 / DSM 20613 / JCM 6297 / CCUG 15421 / P 36-108)</name>
    <dbReference type="NCBI Taxonomy" id="693979"/>
    <lineage>
        <taxon>Bacteria</taxon>
        <taxon>Pseudomonadati</taxon>
        <taxon>Bacteroidota</taxon>
        <taxon>Bacteroidia</taxon>
        <taxon>Bacteroidales</taxon>
        <taxon>Bacteroidaceae</taxon>
        <taxon>Bacteroides</taxon>
    </lineage>
</organism>
<dbReference type="KEGG" id="bhl:Bache_0789"/>
<proteinExistence type="predicted"/>
<dbReference type="Gene3D" id="3.55.50.30">
    <property type="match status" value="1"/>
</dbReference>
<sequence>MKQNIPWGLIIACLKHEESDGQKQELELWTALPENRALYERLSGLWLDIQKETETYTPDKDYYWKKLQARIADKKAKNPKPSFFFMRYAAAAAIFLAVMISGAAYLTMKEAQNMAAQEVQFTNLNGKSQALLADGSKVWLHNNTSLNYRRLSREGYREVSMNGEAFFEVAHDAEHPFVVQMDGVKLTVYGTKFNIRNMAHSDKVQISLIEGSVGLETSRESRKMLPGETALFDRKTHNLLIKNGDVGFDSFWAQRQIIFNQKTLGYICRYLSRWYNVEIDLEPALAGKYLYTFTLRNEPLEEIMRLIARINPVGYQFDEDNRLQIFSKKK</sequence>
<keyword evidence="5" id="KW-1185">Reference proteome</keyword>
<name>E6SNZ2_BACT6</name>
<dbReference type="Pfam" id="PF04773">
    <property type="entry name" value="FecR"/>
    <property type="match status" value="1"/>
</dbReference>
<evidence type="ECO:0000313" key="4">
    <source>
        <dbReference type="EMBL" id="ADV42810.1"/>
    </source>
</evidence>
<keyword evidence="1" id="KW-0472">Membrane</keyword>
<gene>
    <name evidence="4" type="ordered locus">Bache_0789</name>
</gene>
<keyword evidence="1" id="KW-1133">Transmembrane helix</keyword>
<evidence type="ECO:0000256" key="1">
    <source>
        <dbReference type="SAM" id="Phobius"/>
    </source>
</evidence>
<dbReference type="InterPro" id="IPR012373">
    <property type="entry name" value="Ferrdict_sens_TM"/>
</dbReference>
<accession>E6SNZ2</accession>
<dbReference type="HOGENOM" id="CLU_050192_2_3_10"/>
<dbReference type="STRING" id="693979.Bache_0789"/>
<dbReference type="PANTHER" id="PTHR30273:SF2">
    <property type="entry name" value="PROTEIN FECR"/>
    <property type="match status" value="1"/>
</dbReference>
<keyword evidence="1" id="KW-0812">Transmembrane</keyword>
<reference evidence="4 5" key="2">
    <citation type="journal article" date="2011" name="Stand. Genomic Sci.">
        <title>Complete genome sequence of Bacteroides helcogenes type strain (P 36-108).</title>
        <authorList>
            <person name="Pati A."/>
            <person name="Gronow S."/>
            <person name="Zeytun A."/>
            <person name="Lapidus A."/>
            <person name="Nolan M."/>
            <person name="Hammon N."/>
            <person name="Deshpande S."/>
            <person name="Cheng J.F."/>
            <person name="Tapia R."/>
            <person name="Han C."/>
            <person name="Goodwin L."/>
            <person name="Pitluck S."/>
            <person name="Liolios K."/>
            <person name="Pagani I."/>
            <person name="Ivanova N."/>
            <person name="Mavromatis K."/>
            <person name="Chen A."/>
            <person name="Palaniappan K."/>
            <person name="Land M."/>
            <person name="Hauser L."/>
            <person name="Chang Y.J."/>
            <person name="Jeffries C.D."/>
            <person name="Detter J.C."/>
            <person name="Brambilla E."/>
            <person name="Rohde M."/>
            <person name="Goker M."/>
            <person name="Woyke T."/>
            <person name="Bristow J."/>
            <person name="Eisen J.A."/>
            <person name="Markowitz V."/>
            <person name="Hugenholtz P."/>
            <person name="Kyrpides N.C."/>
            <person name="Klenk H.P."/>
            <person name="Lucas S."/>
        </authorList>
    </citation>
    <scope>NUCLEOTIDE SEQUENCE [LARGE SCALE GENOMIC DNA]</scope>
    <source>
        <strain evidence="5">ATCC 35417 / DSM 20613 / JCM 6297 / CCUG 15421 / P 36-108</strain>
    </source>
</reference>
<evidence type="ECO:0000313" key="5">
    <source>
        <dbReference type="Proteomes" id="UP000008630"/>
    </source>
</evidence>
<dbReference type="PIRSF" id="PIRSF018266">
    <property type="entry name" value="FecR"/>
    <property type="match status" value="1"/>
</dbReference>
<dbReference type="EMBL" id="CP002352">
    <property type="protein sequence ID" value="ADV42810.1"/>
    <property type="molecule type" value="Genomic_DNA"/>
</dbReference>
<dbReference type="Proteomes" id="UP000008630">
    <property type="component" value="Chromosome"/>
</dbReference>
<dbReference type="InterPro" id="IPR032508">
    <property type="entry name" value="FecR_C"/>
</dbReference>
<dbReference type="GO" id="GO:0016989">
    <property type="term" value="F:sigma factor antagonist activity"/>
    <property type="evidence" value="ECO:0007669"/>
    <property type="project" value="TreeGrafter"/>
</dbReference>
<feature type="domain" description="Protein FecR C-terminal" evidence="3">
    <location>
        <begin position="257"/>
        <end position="322"/>
    </location>
</feature>
<dbReference type="OrthoDB" id="1523735at2"/>
<dbReference type="AlphaFoldDB" id="E6SNZ2"/>
<feature type="domain" description="FecR protein" evidence="2">
    <location>
        <begin position="122"/>
        <end position="213"/>
    </location>
</feature>
<dbReference type="eggNOG" id="COG3712">
    <property type="taxonomic scope" value="Bacteria"/>
</dbReference>